<evidence type="ECO:0000313" key="4">
    <source>
        <dbReference type="EMBL" id="GGK38736.1"/>
    </source>
</evidence>
<sequence>MRPARLSYLALATACALAVPQSIASAATNPSAAWITAGEDPDVEVPSDPAEPLPAEASLEEKEKAGLVVGIPPGSWQEYAKNDLDFTFALWRRAKYPSEVKAGAELAHQAASADSVRCDACSLYIRSGIGEAHTRDKNNEIRDTQVANEARERRMRFAMTVGYRFPHPEAIAQSDRHFIFAVWDYLRRDLNWAARTIAAAGNVYSREPQQHVEFLSTVGMQAFHTDRLAQIDRETAGNEAARIEAIRRDYRRKAAIAVGVHVGTDESWYLISDLLFLTKLRDKVDADPNFLLTKDAFAAAIFDGKAPEWRAFIEAGVHEAVRTDEERRAREQYESYRKVASRIRDEAEREGLKNIAVAGNAALASGRLLGVQRFIQTHAQLPPDSSDLTALYDNGKDPSSAWVFGQLGRKIGKARKVWTGAAGDWRASRSTLMTGQFDAHGARDAVALYRVREHHYRLDVFADIDSGTAQPRQVWEMPALAGGTGYALRTPVATDVNGDGWTDLAIHAVSPTRQPELLVLMARRDGSFTQVAVPADAAVVDGRTVAGDVNRDGRSDLVTLTYDKANGTRLWVRLATADGYGVATVRWTSSHWNLLDSGMPVAGDFDRDGVIEIGMFKKESRNRRLGVRVPSGAQAQGPDQHEPWSGP</sequence>
<reference evidence="4" key="1">
    <citation type="journal article" date="2014" name="Int. J. Syst. Evol. Microbiol.">
        <title>Complete genome sequence of Corynebacterium casei LMG S-19264T (=DSM 44701T), isolated from a smear-ripened cheese.</title>
        <authorList>
            <consortium name="US DOE Joint Genome Institute (JGI-PGF)"/>
            <person name="Walter F."/>
            <person name="Albersmeier A."/>
            <person name="Kalinowski J."/>
            <person name="Ruckert C."/>
        </authorList>
    </citation>
    <scope>NUCLEOTIDE SEQUENCE</scope>
    <source>
        <strain evidence="4">JCM 3091</strain>
    </source>
</reference>
<accession>A0A8J3BTA5</accession>
<evidence type="ECO:0000313" key="5">
    <source>
        <dbReference type="Proteomes" id="UP000662200"/>
    </source>
</evidence>
<name>A0A8J3BTA5_9ACTN</name>
<proteinExistence type="predicted"/>
<dbReference type="EMBL" id="BMQC01000014">
    <property type="protein sequence ID" value="GGK38736.1"/>
    <property type="molecule type" value="Genomic_DNA"/>
</dbReference>
<evidence type="ECO:0000256" key="3">
    <source>
        <dbReference type="SAM" id="SignalP"/>
    </source>
</evidence>
<organism evidence="4 5">
    <name type="scientific">Pilimelia terevasa</name>
    <dbReference type="NCBI Taxonomy" id="53372"/>
    <lineage>
        <taxon>Bacteria</taxon>
        <taxon>Bacillati</taxon>
        <taxon>Actinomycetota</taxon>
        <taxon>Actinomycetes</taxon>
        <taxon>Micromonosporales</taxon>
        <taxon>Micromonosporaceae</taxon>
        <taxon>Pilimelia</taxon>
    </lineage>
</organism>
<feature type="region of interest" description="Disordered" evidence="2">
    <location>
        <begin position="624"/>
        <end position="647"/>
    </location>
</feature>
<protein>
    <recommendedName>
        <fullName evidence="6">VCBS repeat-containing protein</fullName>
    </recommendedName>
</protein>
<feature type="signal peptide" evidence="3">
    <location>
        <begin position="1"/>
        <end position="26"/>
    </location>
</feature>
<dbReference type="InterPro" id="IPR013517">
    <property type="entry name" value="FG-GAP"/>
</dbReference>
<reference evidence="4" key="2">
    <citation type="submission" date="2020-09" db="EMBL/GenBank/DDBJ databases">
        <authorList>
            <person name="Sun Q."/>
            <person name="Ohkuma M."/>
        </authorList>
    </citation>
    <scope>NUCLEOTIDE SEQUENCE</scope>
    <source>
        <strain evidence="4">JCM 3091</strain>
    </source>
</reference>
<feature type="chain" id="PRO_5035179745" description="VCBS repeat-containing protein" evidence="3">
    <location>
        <begin position="27"/>
        <end position="647"/>
    </location>
</feature>
<dbReference type="Gene3D" id="2.40.128.340">
    <property type="match status" value="2"/>
</dbReference>
<dbReference type="Pfam" id="PF13517">
    <property type="entry name" value="FG-GAP_3"/>
    <property type="match status" value="1"/>
</dbReference>
<keyword evidence="1 3" id="KW-0732">Signal</keyword>
<evidence type="ECO:0008006" key="6">
    <source>
        <dbReference type="Google" id="ProtNLM"/>
    </source>
</evidence>
<dbReference type="InterPro" id="IPR028994">
    <property type="entry name" value="Integrin_alpha_N"/>
</dbReference>
<comment type="caution">
    <text evidence="4">The sequence shown here is derived from an EMBL/GenBank/DDBJ whole genome shotgun (WGS) entry which is preliminary data.</text>
</comment>
<dbReference type="SUPFAM" id="SSF69318">
    <property type="entry name" value="Integrin alpha N-terminal domain"/>
    <property type="match status" value="1"/>
</dbReference>
<gene>
    <name evidence="4" type="ORF">GCM10010124_34450</name>
</gene>
<dbReference type="Proteomes" id="UP000662200">
    <property type="component" value="Unassembled WGS sequence"/>
</dbReference>
<dbReference type="AlphaFoldDB" id="A0A8J3BTA5"/>
<evidence type="ECO:0000256" key="2">
    <source>
        <dbReference type="SAM" id="MobiDB-lite"/>
    </source>
</evidence>
<keyword evidence="5" id="KW-1185">Reference proteome</keyword>
<evidence type="ECO:0000256" key="1">
    <source>
        <dbReference type="ARBA" id="ARBA00022729"/>
    </source>
</evidence>